<dbReference type="AlphaFoldDB" id="A0A839N626"/>
<evidence type="ECO:0000256" key="2">
    <source>
        <dbReference type="ARBA" id="ARBA00008193"/>
    </source>
</evidence>
<name>A0A839N626_9MICO</name>
<evidence type="ECO:0000256" key="8">
    <source>
        <dbReference type="SAM" id="Phobius"/>
    </source>
</evidence>
<feature type="domain" description="Glycine transporter" evidence="9">
    <location>
        <begin position="98"/>
        <end position="171"/>
    </location>
</feature>
<keyword evidence="3" id="KW-1003">Cell membrane</keyword>
<evidence type="ECO:0000256" key="3">
    <source>
        <dbReference type="ARBA" id="ARBA00022475"/>
    </source>
</evidence>
<keyword evidence="6 8" id="KW-0472">Membrane</keyword>
<evidence type="ECO:0000256" key="5">
    <source>
        <dbReference type="ARBA" id="ARBA00022989"/>
    </source>
</evidence>
<evidence type="ECO:0000256" key="4">
    <source>
        <dbReference type="ARBA" id="ARBA00022692"/>
    </source>
</evidence>
<feature type="transmembrane region" description="Helical" evidence="8">
    <location>
        <begin position="120"/>
        <end position="139"/>
    </location>
</feature>
<feature type="domain" description="Glycine transporter" evidence="9">
    <location>
        <begin position="12"/>
        <end position="84"/>
    </location>
</feature>
<organism evidence="10 11">
    <name type="scientific">Flexivirga oryzae</name>
    <dbReference type="NCBI Taxonomy" id="1794944"/>
    <lineage>
        <taxon>Bacteria</taxon>
        <taxon>Bacillati</taxon>
        <taxon>Actinomycetota</taxon>
        <taxon>Actinomycetes</taxon>
        <taxon>Micrococcales</taxon>
        <taxon>Dermacoccaceae</taxon>
        <taxon>Flexivirga</taxon>
    </lineage>
</organism>
<keyword evidence="4 8" id="KW-0812">Transmembrane</keyword>
<dbReference type="InterPro" id="IPR005115">
    <property type="entry name" value="Gly_transporter"/>
</dbReference>
<dbReference type="PANTHER" id="PTHR30506:SF3">
    <property type="entry name" value="UPF0126 INNER MEMBRANE PROTEIN YADS-RELATED"/>
    <property type="match status" value="1"/>
</dbReference>
<dbReference type="Pfam" id="PF03458">
    <property type="entry name" value="Gly_transporter"/>
    <property type="match status" value="2"/>
</dbReference>
<evidence type="ECO:0000313" key="11">
    <source>
        <dbReference type="Proteomes" id="UP000559182"/>
    </source>
</evidence>
<evidence type="ECO:0000256" key="6">
    <source>
        <dbReference type="ARBA" id="ARBA00023136"/>
    </source>
</evidence>
<evidence type="ECO:0000256" key="1">
    <source>
        <dbReference type="ARBA" id="ARBA00004651"/>
    </source>
</evidence>
<dbReference type="Proteomes" id="UP000559182">
    <property type="component" value="Unassembled WGS sequence"/>
</dbReference>
<keyword evidence="11" id="KW-1185">Reference proteome</keyword>
<feature type="compositionally biased region" description="Basic and acidic residues" evidence="7">
    <location>
        <begin position="256"/>
        <end position="270"/>
    </location>
</feature>
<comment type="similarity">
    <text evidence="2">Belongs to the UPF0126 family.</text>
</comment>
<accession>A0A839N626</accession>
<gene>
    <name evidence="10" type="ORF">FHU39_001478</name>
</gene>
<dbReference type="PANTHER" id="PTHR30506">
    <property type="entry name" value="INNER MEMBRANE PROTEIN"/>
    <property type="match status" value="1"/>
</dbReference>
<evidence type="ECO:0000313" key="10">
    <source>
        <dbReference type="EMBL" id="MBB2891494.1"/>
    </source>
</evidence>
<dbReference type="EMBL" id="JACHVQ010000001">
    <property type="protein sequence ID" value="MBB2891494.1"/>
    <property type="molecule type" value="Genomic_DNA"/>
</dbReference>
<proteinExistence type="inferred from homology"/>
<comment type="caution">
    <text evidence="10">The sequence shown here is derived from an EMBL/GenBank/DDBJ whole genome shotgun (WGS) entry which is preliminary data.</text>
</comment>
<feature type="compositionally biased region" description="Basic residues" evidence="7">
    <location>
        <begin position="229"/>
        <end position="247"/>
    </location>
</feature>
<sequence>MQQDGLSELFRILDLTGVFANAILGGLIARKERLDPIGFVTFAVLSGLGGGILRDILLQHGPPVALRDYAYLLTAFAGAAISYLANVRGPVWERVWPVIDAIALGTWAAAGAQKSLSVGLGWLPAILLGTITAVGGGAIRDIVTRRVPTVLGGNTLYATCAIVASVVLVTCTENGYPTTGLVASTITGAGLCLVARWRGWILPEADAWSARRVVARATGLDTARRRKIARALHSRASRPTGRARRRTPGSSRTHGSTHDQDDRSAGDGPV</sequence>
<feature type="transmembrane region" description="Helical" evidence="8">
    <location>
        <begin position="36"/>
        <end position="57"/>
    </location>
</feature>
<evidence type="ECO:0000256" key="7">
    <source>
        <dbReference type="SAM" id="MobiDB-lite"/>
    </source>
</evidence>
<comment type="subcellular location">
    <subcellularLocation>
        <location evidence="1">Cell membrane</location>
        <topology evidence="1">Multi-pass membrane protein</topology>
    </subcellularLocation>
</comment>
<feature type="transmembrane region" description="Helical" evidence="8">
    <location>
        <begin position="12"/>
        <end position="30"/>
    </location>
</feature>
<feature type="region of interest" description="Disordered" evidence="7">
    <location>
        <begin position="229"/>
        <end position="270"/>
    </location>
</feature>
<feature type="transmembrane region" description="Helical" evidence="8">
    <location>
        <begin position="69"/>
        <end position="87"/>
    </location>
</feature>
<feature type="transmembrane region" description="Helical" evidence="8">
    <location>
        <begin position="151"/>
        <end position="170"/>
    </location>
</feature>
<reference evidence="10 11" key="1">
    <citation type="submission" date="2020-08" db="EMBL/GenBank/DDBJ databases">
        <title>Sequencing the genomes of 1000 actinobacteria strains.</title>
        <authorList>
            <person name="Klenk H.-P."/>
        </authorList>
    </citation>
    <scope>NUCLEOTIDE SEQUENCE [LARGE SCALE GENOMIC DNA]</scope>
    <source>
        <strain evidence="10 11">DSM 105369</strain>
    </source>
</reference>
<evidence type="ECO:0000259" key="9">
    <source>
        <dbReference type="Pfam" id="PF03458"/>
    </source>
</evidence>
<dbReference type="RefSeq" id="WP_183319755.1">
    <property type="nucleotide sequence ID" value="NZ_JACHVQ010000001.1"/>
</dbReference>
<protein>
    <submittedName>
        <fullName evidence="10">Putative membrane protein YeiH</fullName>
    </submittedName>
</protein>
<keyword evidence="5 8" id="KW-1133">Transmembrane helix</keyword>
<dbReference type="GO" id="GO:0005886">
    <property type="term" value="C:plasma membrane"/>
    <property type="evidence" value="ECO:0007669"/>
    <property type="project" value="UniProtKB-SubCell"/>
</dbReference>
<feature type="transmembrane region" description="Helical" evidence="8">
    <location>
        <begin position="176"/>
        <end position="195"/>
    </location>
</feature>